<keyword evidence="4" id="KW-0548">Nucleotidyltransferase</keyword>
<keyword evidence="3" id="KW-0808">Transferase</keyword>
<evidence type="ECO:0000256" key="8">
    <source>
        <dbReference type="SAM" id="MobiDB-lite"/>
    </source>
</evidence>
<evidence type="ECO:0000256" key="5">
    <source>
        <dbReference type="ARBA" id="ARBA00022932"/>
    </source>
</evidence>
<dbReference type="Gene3D" id="3.30.420.10">
    <property type="entry name" value="Ribonuclease H-like superfamily/Ribonuclease H"/>
    <property type="match status" value="1"/>
</dbReference>
<evidence type="ECO:0000256" key="4">
    <source>
        <dbReference type="ARBA" id="ARBA00022695"/>
    </source>
</evidence>
<proteinExistence type="inferred from homology"/>
<evidence type="ECO:0000256" key="7">
    <source>
        <dbReference type="ARBA" id="ARBA00049244"/>
    </source>
</evidence>
<accession>A0A0B4VFN8</accession>
<comment type="similarity">
    <text evidence="1">Belongs to the DNA polymerase type-B family.</text>
</comment>
<dbReference type="PANTHER" id="PTHR10322:SF23">
    <property type="entry name" value="DNA POLYMERASE DELTA CATALYTIC SUBUNIT"/>
    <property type="match status" value="1"/>
</dbReference>
<evidence type="ECO:0000256" key="2">
    <source>
        <dbReference type="ARBA" id="ARBA00012417"/>
    </source>
</evidence>
<dbReference type="InterPro" id="IPR043502">
    <property type="entry name" value="DNA/RNA_pol_sf"/>
</dbReference>
<dbReference type="Gene3D" id="3.90.1600.10">
    <property type="entry name" value="Palm domain of DNA polymerase"/>
    <property type="match status" value="2"/>
</dbReference>
<evidence type="ECO:0000256" key="3">
    <source>
        <dbReference type="ARBA" id="ARBA00022679"/>
    </source>
</evidence>
<dbReference type="EMBL" id="KM610234">
    <property type="protein sequence ID" value="AJD20072.1"/>
    <property type="molecule type" value="Genomic_DNA"/>
</dbReference>
<dbReference type="GeneID" id="22921726"/>
<dbReference type="Gene3D" id="1.10.287.690">
    <property type="entry name" value="Helix hairpin bin"/>
    <property type="match status" value="1"/>
</dbReference>
<organism evidence="9 10">
    <name type="scientific">Tipula oleracea nudivirus</name>
    <dbReference type="NCBI Taxonomy" id="1546257"/>
    <lineage>
        <taxon>Viruses</taxon>
        <taxon>Viruses incertae sedis</taxon>
        <taxon>Naldaviricetes</taxon>
        <taxon>Lefavirales</taxon>
        <taxon>Nudiviridae</taxon>
        <taxon>Deltanudivirus</taxon>
        <taxon>Deltanudivirus tipoleraceae</taxon>
    </lineage>
</organism>
<dbReference type="InterPro" id="IPR012337">
    <property type="entry name" value="RNaseH-like_sf"/>
</dbReference>
<dbReference type="InterPro" id="IPR006172">
    <property type="entry name" value="DNA-dir_DNA_pol_B"/>
</dbReference>
<name>A0A0B4VFN8_9VIRU</name>
<feature type="compositionally biased region" description="Acidic residues" evidence="8">
    <location>
        <begin position="703"/>
        <end position="712"/>
    </location>
</feature>
<gene>
    <name evidence="9" type="ORF">TONV_012</name>
</gene>
<keyword evidence="5" id="KW-0239">DNA-directed DNA polymerase</keyword>
<dbReference type="Proteomes" id="UP000201058">
    <property type="component" value="Segment"/>
</dbReference>
<evidence type="ECO:0000256" key="6">
    <source>
        <dbReference type="ARBA" id="ARBA00023109"/>
    </source>
</evidence>
<dbReference type="OrthoDB" id="9861at10239"/>
<feature type="region of interest" description="Disordered" evidence="8">
    <location>
        <begin position="703"/>
        <end position="759"/>
    </location>
</feature>
<feature type="compositionally biased region" description="Low complexity" evidence="8">
    <location>
        <begin position="735"/>
        <end position="744"/>
    </location>
</feature>
<feature type="compositionally biased region" description="Acidic residues" evidence="8">
    <location>
        <begin position="721"/>
        <end position="734"/>
    </location>
</feature>
<dbReference type="SUPFAM" id="SSF56672">
    <property type="entry name" value="DNA/RNA polymerases"/>
    <property type="match status" value="1"/>
</dbReference>
<evidence type="ECO:0000313" key="10">
    <source>
        <dbReference type="Proteomes" id="UP000201058"/>
    </source>
</evidence>
<comment type="catalytic activity">
    <reaction evidence="7">
        <text>DNA(n) + a 2'-deoxyribonucleoside 5'-triphosphate = DNA(n+1) + diphosphate</text>
        <dbReference type="Rhea" id="RHEA:22508"/>
        <dbReference type="Rhea" id="RHEA-COMP:17339"/>
        <dbReference type="Rhea" id="RHEA-COMP:17340"/>
        <dbReference type="ChEBI" id="CHEBI:33019"/>
        <dbReference type="ChEBI" id="CHEBI:61560"/>
        <dbReference type="ChEBI" id="CHEBI:173112"/>
        <dbReference type="EC" id="2.7.7.7"/>
    </reaction>
</comment>
<dbReference type="GO" id="GO:0039693">
    <property type="term" value="P:viral DNA genome replication"/>
    <property type="evidence" value="ECO:0007669"/>
    <property type="project" value="UniProtKB-KW"/>
</dbReference>
<dbReference type="GO" id="GO:0003887">
    <property type="term" value="F:DNA-directed DNA polymerase activity"/>
    <property type="evidence" value="ECO:0007669"/>
    <property type="project" value="UniProtKB-KW"/>
</dbReference>
<reference evidence="9 10" key="1">
    <citation type="journal article" date="2015" name="J. Virol.">
        <title>The genome of the nucleopolyhedrosis-causing virus from Tipula oleracea sheds new light on the Nudiviridae family.</title>
        <authorList>
            <person name="Bezier A."/>
            <person name="Theze J."/>
            <person name="Gavory F."/>
            <person name="Gaillard J."/>
            <person name="Poulain J."/>
            <person name="Drezen J.M."/>
            <person name="Herniou E.A."/>
        </authorList>
    </citation>
    <scope>NUCLEOTIDE SEQUENCE [LARGE SCALE GENOMIC DNA]</scope>
    <source>
        <strain evidence="9">35</strain>
    </source>
</reference>
<dbReference type="GO" id="GO:0003676">
    <property type="term" value="F:nucleic acid binding"/>
    <property type="evidence" value="ECO:0007669"/>
    <property type="project" value="InterPro"/>
</dbReference>
<protein>
    <recommendedName>
        <fullName evidence="2">DNA-directed DNA polymerase</fullName>
        <ecNumber evidence="2">2.7.7.7</ecNumber>
    </recommendedName>
</protein>
<dbReference type="InterPro" id="IPR050240">
    <property type="entry name" value="DNA_pol_type-B"/>
</dbReference>
<dbReference type="GO" id="GO:0000166">
    <property type="term" value="F:nucleotide binding"/>
    <property type="evidence" value="ECO:0007669"/>
    <property type="project" value="InterPro"/>
</dbReference>
<evidence type="ECO:0000313" key="9">
    <source>
        <dbReference type="EMBL" id="AJD20072.1"/>
    </source>
</evidence>
<keyword evidence="6" id="KW-0235">DNA replication</keyword>
<keyword evidence="10" id="KW-1185">Reference proteome</keyword>
<dbReference type="InterPro" id="IPR023211">
    <property type="entry name" value="DNA_pol_palm_dom_sf"/>
</dbReference>
<sequence>MGSFGLMNQIKLQYDHQRIDSLIKSEYCYTHEWMCIENQLYGFGVNEQGIQVYINPSIKFGLYCMVQSELHLTIFNEISYITCIEHIPQTSIKPTTTIFHSISNDGDNEWKMYKLHINEFSNTKKLFSFLSNPDNYTLNNYIKVPCVWNLETFILMEMIVNNESKQNCYFVWIDDNLKIISNKQQPPLPTIIAYDFETVSPDTNRIPIGNIYSDILFSASIIICTTTRRQLYSLLYLPVDVDGDIDENLESHLKTRISKLNKKNDYKGIDGQKILFFNNEKDLVKKCLELFDREEFYIAIGFNSKTYDLPFLMRRCAYLLLPELKNFYINQDIVTYKFNMTHIDLLLLYRKYYSELGQYISLNKISKICLKETKVDVNAVNIRFMFEEMYNSNTLDLDKVYKNDVTLDSCVYYNDVDTLLLLKLWFNVGYHTSIQDICRSYDISLIRVSQSKVNEYISVRVFKQALSFQNFLTHNHSNCVLYNDVILDYDKIVKSSDTNESFMGGFNYRSPKTMHENINAMDYVAYYPYIINGFNLSYETVTIIPLSILKKIIEHKEKNISFENIKFYRFINHKGNTDTETIYQSREFINKTKDHGAILNYNQIITLIQTTSDHDADNVLILMILMNKRGLLSNIIEHQNNLRDLVKQKTKELSQRLVVVRNFISIQSSIENNAAEETIEDHDDENNNNEFDFDIDFDAVDDEENENNENNDNDGNNNCDFDIDFDAMDDDENNENNTIDTIDANNHDDEEDEEDEGSKFSIINDDMKMIEFKIDISKDLSSMSLFELQQYYDELLCESTRIESIYRTLKIVNSSMYGCLGAKLYFNEKTNYKSAVSLRGVHVAAAVTFLGRYYILEAAHHGLEHNYECVFIDTDSVFLTKKESLYENKKKDSNNCNDDENEHDVVPQYVRNINENLQLTVKSYPYISIFAKKRYIVQKENGETFSKSITKNGPKLWTMIIEKLSVKYLFQNYTTYEKISEIFDEIFEFTYNYLEQYGNSFILVNRNAKEAAEKYVTETPLKRLMMYIRDRYPEYTKVTKSLSFFYYVDNGSDVNDITLRPEFELDTTHAKHFNLFKFYSSIFKSIFDILNISVTTNFEQKGIYIILDEKEIFKLFKFSFIKVRNCRFELKTPYLAKRAKIV</sequence>
<dbReference type="EC" id="2.7.7.7" evidence="2"/>
<dbReference type="RefSeq" id="YP_009116659.1">
    <property type="nucleotide sequence ID" value="NC_026242.1"/>
</dbReference>
<evidence type="ECO:0000256" key="1">
    <source>
        <dbReference type="ARBA" id="ARBA00005755"/>
    </source>
</evidence>
<dbReference type="KEGG" id="vg:22921726"/>
<dbReference type="SUPFAM" id="SSF53098">
    <property type="entry name" value="Ribonuclease H-like"/>
    <property type="match status" value="1"/>
</dbReference>
<keyword evidence="6" id="KW-1194">Viral DNA replication</keyword>
<dbReference type="PANTHER" id="PTHR10322">
    <property type="entry name" value="DNA POLYMERASE CATALYTIC SUBUNIT"/>
    <property type="match status" value="1"/>
</dbReference>
<dbReference type="SMART" id="SM00486">
    <property type="entry name" value="POLBc"/>
    <property type="match status" value="1"/>
</dbReference>
<dbReference type="GO" id="GO:0006261">
    <property type="term" value="P:DNA-templated DNA replication"/>
    <property type="evidence" value="ECO:0007669"/>
    <property type="project" value="TreeGrafter"/>
</dbReference>
<dbReference type="InterPro" id="IPR036397">
    <property type="entry name" value="RNaseH_sf"/>
</dbReference>